<dbReference type="PANTHER" id="PTHR11102:SF160">
    <property type="entry name" value="ERAD-ASSOCIATED E3 UBIQUITIN-PROTEIN LIGASE COMPONENT HRD3"/>
    <property type="match status" value="1"/>
</dbReference>
<organism evidence="2 3">
    <name type="scientific">Congregibacter brevis</name>
    <dbReference type="NCBI Taxonomy" id="3081201"/>
    <lineage>
        <taxon>Bacteria</taxon>
        <taxon>Pseudomonadati</taxon>
        <taxon>Pseudomonadota</taxon>
        <taxon>Gammaproteobacteria</taxon>
        <taxon>Cellvibrionales</taxon>
        <taxon>Halieaceae</taxon>
        <taxon>Congregibacter</taxon>
    </lineage>
</organism>
<evidence type="ECO:0000313" key="3">
    <source>
        <dbReference type="Proteomes" id="UP001626549"/>
    </source>
</evidence>
<dbReference type="Pfam" id="PF08238">
    <property type="entry name" value="Sel1"/>
    <property type="match status" value="3"/>
</dbReference>
<dbReference type="RefSeq" id="WP_407327014.1">
    <property type="nucleotide sequence ID" value="NZ_CP136865.1"/>
</dbReference>
<dbReference type="SUPFAM" id="SSF81901">
    <property type="entry name" value="HCP-like"/>
    <property type="match status" value="1"/>
</dbReference>
<keyword evidence="1" id="KW-0472">Membrane</keyword>
<sequence>MHRLKARFTCNNCGTRFVAYDPVSVALHGLSAVFVVIFVGTLLRSVSEPTSDQSLRAAKLEAEASEDALSASASNAINMNLESLKTSASEGDSDAQYRLAMALFREYKISGDSAAQTDAIVMLRDAANNGHSSAQSEMGDLFFEGRGVVQDFVQASDWYKKAASQGYAEAMYGLGKMSRSGWGMEVSLVDAYVWLNLASARGESRALQARQEVLSQLSSTQLADAQLKSRELDKTIP</sequence>
<dbReference type="Gene3D" id="1.25.40.10">
    <property type="entry name" value="Tetratricopeptide repeat domain"/>
    <property type="match status" value="1"/>
</dbReference>
<reference evidence="2 3" key="1">
    <citation type="submission" date="2023-10" db="EMBL/GenBank/DDBJ databases">
        <title>Two novel species belonging to the OM43/NOR5 clade.</title>
        <authorList>
            <person name="Park M."/>
        </authorList>
    </citation>
    <scope>NUCLEOTIDE SEQUENCE [LARGE SCALE GENOMIC DNA]</scope>
    <source>
        <strain evidence="2 3">IMCC45268</strain>
    </source>
</reference>
<evidence type="ECO:0000313" key="2">
    <source>
        <dbReference type="EMBL" id="WOJ96334.1"/>
    </source>
</evidence>
<dbReference type="InterPro" id="IPR011990">
    <property type="entry name" value="TPR-like_helical_dom_sf"/>
</dbReference>
<dbReference type="SMART" id="SM00671">
    <property type="entry name" value="SEL1"/>
    <property type="match status" value="3"/>
</dbReference>
<name>A0ABZ0ICN9_9GAMM</name>
<accession>A0ABZ0ICN9</accession>
<keyword evidence="3" id="KW-1185">Reference proteome</keyword>
<dbReference type="Proteomes" id="UP001626549">
    <property type="component" value="Chromosome"/>
</dbReference>
<feature type="transmembrane region" description="Helical" evidence="1">
    <location>
        <begin position="25"/>
        <end position="46"/>
    </location>
</feature>
<protein>
    <submittedName>
        <fullName evidence="2">Tetratricopeptide repeat protein</fullName>
    </submittedName>
</protein>
<proteinExistence type="predicted"/>
<evidence type="ECO:0000256" key="1">
    <source>
        <dbReference type="SAM" id="Phobius"/>
    </source>
</evidence>
<dbReference type="PANTHER" id="PTHR11102">
    <property type="entry name" value="SEL-1-LIKE PROTEIN"/>
    <property type="match status" value="1"/>
</dbReference>
<keyword evidence="1" id="KW-1133">Transmembrane helix</keyword>
<dbReference type="EMBL" id="CP136865">
    <property type="protein sequence ID" value="WOJ96334.1"/>
    <property type="molecule type" value="Genomic_DNA"/>
</dbReference>
<dbReference type="InterPro" id="IPR050767">
    <property type="entry name" value="Sel1_AlgK"/>
</dbReference>
<keyword evidence="1" id="KW-0812">Transmembrane</keyword>
<dbReference type="InterPro" id="IPR006597">
    <property type="entry name" value="Sel1-like"/>
</dbReference>
<gene>
    <name evidence="2" type="ORF">R0137_13905</name>
</gene>